<dbReference type="STRING" id="573508.A0A1E3BCY4"/>
<feature type="compositionally biased region" description="Polar residues" evidence="3">
    <location>
        <begin position="737"/>
        <end position="747"/>
    </location>
</feature>
<protein>
    <recommendedName>
        <fullName evidence="6">Chromosome segregation protein BIR1</fullName>
    </recommendedName>
</protein>
<dbReference type="OrthoDB" id="2196114at2759"/>
<comment type="caution">
    <text evidence="4">The sequence shown here is derived from an EMBL/GenBank/DDBJ whole genome shotgun (WGS) entry which is preliminary data.</text>
</comment>
<dbReference type="AlphaFoldDB" id="A0A1E3BCY4"/>
<accession>A0A1E3BCY4</accession>
<feature type="region of interest" description="Disordered" evidence="3">
    <location>
        <begin position="19"/>
        <end position="40"/>
    </location>
</feature>
<feature type="compositionally biased region" description="Basic and acidic residues" evidence="3">
    <location>
        <begin position="608"/>
        <end position="630"/>
    </location>
</feature>
<dbReference type="Gene3D" id="1.10.1170.10">
    <property type="entry name" value="Inhibitor Of Apoptosis Protein (2mihbC-IAP-1), Chain A"/>
    <property type="match status" value="2"/>
</dbReference>
<evidence type="ECO:0000256" key="1">
    <source>
        <dbReference type="ARBA" id="ARBA00022723"/>
    </source>
</evidence>
<dbReference type="EMBL" id="JXNT01000005">
    <property type="protein sequence ID" value="ODM18641.1"/>
    <property type="molecule type" value="Genomic_DNA"/>
</dbReference>
<feature type="compositionally biased region" description="Polar residues" evidence="3">
    <location>
        <begin position="335"/>
        <end position="345"/>
    </location>
</feature>
<sequence length="841" mass="93403">MSQEMETLEARLASFETVLQPGRRRNSSAKSTKPITWPHIRPSPAELAHAGFYYEPHETNPDNTRCFLCESALDGWEEEDNPITEHLTLSQNCGWAIMKDIERHSSNPAEIEDPTSERISGARSATFGLYWPHDGKKGWVCQSEKMVAGGWYFCANEESNDLASCAYCKLSLDGWEPKDDPYEEHYRRSSDCSFFVFAQNPNKKTKASRSKKPRTSKASRLSTQSTASEAPTVDLDDQVDEILVSETSSKTKNTKKSSRSKAKTTKSKEADTVDTDDQMDVDGAAYEDPEPPRPKRATRGKKRTSEEVSQSYGNEVDTETTEQPEPAPKRRATRTRNSTIQQDYSALNDATPAVTEERSEVAPQEEEPKKGRRTKKNASTKGRKVSEALASKAPPTSRTPDDAELDAALEADLEADPPSPEEKRAETTTKQTSKKSKSSKKSKPSPEAQDPTDTPEHDERQNIPDEIPEEDQVEPVETEPRTQAKSSKSSGKRKAKGSKSQEKVSKYRESPRIEREDAEATAPERHESLVSVEISTKKPEQLTEAESLSDEEAPKPKKASAGKSTKPKKQNESPAKPPEPEPEPEEEEEDEGHVEDVQDQEPAQVDSPEQREATPEQEPEHEKQPEDLSARRSSRRSSGIPPKTIERYSDIPQEKQFAKSLADSRTSDTPVQPKNTRQFERQASGSISPFPSTPRESASLSPQSSDAENQPPSTKPSASWNFAPSPSKQPSERTPLAVSTPSPSKRNANAGGLKTSRPWTPIDIESILFARDGDKENASPGGKASGSLTSPEKKMTVEEWILWNAKNGEERLKQECERLVSQFEKEGGRAMRVLEGIECID</sequence>
<evidence type="ECO:0000313" key="4">
    <source>
        <dbReference type="EMBL" id="ODM18641.1"/>
    </source>
</evidence>
<evidence type="ECO:0000256" key="2">
    <source>
        <dbReference type="ARBA" id="ARBA00022833"/>
    </source>
</evidence>
<evidence type="ECO:0000313" key="5">
    <source>
        <dbReference type="Proteomes" id="UP000094569"/>
    </source>
</evidence>
<proteinExistence type="predicted"/>
<feature type="compositionally biased region" description="Basic residues" evidence="3">
    <location>
        <begin position="252"/>
        <end position="265"/>
    </location>
</feature>
<dbReference type="SUPFAM" id="SSF57924">
    <property type="entry name" value="Inhibitor of apoptosis (IAP) repeat"/>
    <property type="match status" value="2"/>
</dbReference>
<feature type="compositionally biased region" description="Basic residues" evidence="3">
    <location>
        <begin position="556"/>
        <end position="568"/>
    </location>
</feature>
<feature type="compositionally biased region" description="Acidic residues" evidence="3">
    <location>
        <begin position="402"/>
        <end position="415"/>
    </location>
</feature>
<feature type="compositionally biased region" description="Basic residues" evidence="3">
    <location>
        <begin position="432"/>
        <end position="443"/>
    </location>
</feature>
<dbReference type="VEuPathDB" id="FungiDB:SI65_05258"/>
<evidence type="ECO:0008006" key="6">
    <source>
        <dbReference type="Google" id="ProtNLM"/>
    </source>
</evidence>
<dbReference type="CDD" id="cd00022">
    <property type="entry name" value="BIR"/>
    <property type="match status" value="2"/>
</dbReference>
<dbReference type="PANTHER" id="PTHR46771">
    <property type="entry name" value="DETERIN"/>
    <property type="match status" value="1"/>
</dbReference>
<dbReference type="PROSITE" id="PS50143">
    <property type="entry name" value="BIR_REPEAT_2"/>
    <property type="match status" value="2"/>
</dbReference>
<feature type="compositionally biased region" description="Acidic residues" evidence="3">
    <location>
        <begin position="466"/>
        <end position="477"/>
    </location>
</feature>
<feature type="compositionally biased region" description="Basic and acidic residues" evidence="3">
    <location>
        <begin position="499"/>
        <end position="515"/>
    </location>
</feature>
<evidence type="ECO:0000256" key="3">
    <source>
        <dbReference type="SAM" id="MobiDB-lite"/>
    </source>
</evidence>
<feature type="compositionally biased region" description="Polar residues" evidence="3">
    <location>
        <begin position="218"/>
        <end position="229"/>
    </location>
</feature>
<feature type="compositionally biased region" description="Acidic residues" evidence="3">
    <location>
        <begin position="272"/>
        <end position="289"/>
    </location>
</feature>
<dbReference type="InterPro" id="IPR001370">
    <property type="entry name" value="BIR_rpt"/>
</dbReference>
<dbReference type="GO" id="GO:0046872">
    <property type="term" value="F:metal ion binding"/>
    <property type="evidence" value="ECO:0007669"/>
    <property type="project" value="UniProtKB-KW"/>
</dbReference>
<feature type="compositionally biased region" description="Basic and acidic residues" evidence="3">
    <location>
        <begin position="644"/>
        <end position="657"/>
    </location>
</feature>
<gene>
    <name evidence="4" type="ORF">SI65_05258</name>
</gene>
<dbReference type="PANTHER" id="PTHR46771:SF5">
    <property type="entry name" value="DETERIN"/>
    <property type="match status" value="1"/>
</dbReference>
<feature type="compositionally biased region" description="Basic residues" evidence="3">
    <location>
        <begin position="370"/>
        <end position="383"/>
    </location>
</feature>
<feature type="compositionally biased region" description="Polar residues" evidence="3">
    <location>
        <begin position="663"/>
        <end position="729"/>
    </location>
</feature>
<feature type="compositionally biased region" description="Basic and acidic residues" evidence="3">
    <location>
        <begin position="454"/>
        <end position="463"/>
    </location>
</feature>
<feature type="compositionally biased region" description="Basic residues" evidence="3">
    <location>
        <begin position="203"/>
        <end position="217"/>
    </location>
</feature>
<dbReference type="Proteomes" id="UP000094569">
    <property type="component" value="Unassembled WGS sequence"/>
</dbReference>
<keyword evidence="2" id="KW-0862">Zinc</keyword>
<organism evidence="4 5">
    <name type="scientific">Aspergillus cristatus</name>
    <name type="common">Chinese Fuzhuan brick tea-fermentation fungus</name>
    <name type="synonym">Eurotium cristatum</name>
    <dbReference type="NCBI Taxonomy" id="573508"/>
    <lineage>
        <taxon>Eukaryota</taxon>
        <taxon>Fungi</taxon>
        <taxon>Dikarya</taxon>
        <taxon>Ascomycota</taxon>
        <taxon>Pezizomycotina</taxon>
        <taxon>Eurotiomycetes</taxon>
        <taxon>Eurotiomycetidae</taxon>
        <taxon>Eurotiales</taxon>
        <taxon>Aspergillaceae</taxon>
        <taxon>Aspergillus</taxon>
        <taxon>Aspergillus subgen. Aspergillus</taxon>
    </lineage>
</organism>
<reference evidence="4 5" key="1">
    <citation type="journal article" date="2016" name="BMC Genomics">
        <title>Comparative genomic and transcriptomic analyses of the Fuzhuan brick tea-fermentation fungus Aspergillus cristatus.</title>
        <authorList>
            <person name="Ge Y."/>
            <person name="Wang Y."/>
            <person name="Liu Y."/>
            <person name="Tan Y."/>
            <person name="Ren X."/>
            <person name="Zhang X."/>
            <person name="Hyde K.D."/>
            <person name="Liu Y."/>
            <person name="Liu Z."/>
        </authorList>
    </citation>
    <scope>NUCLEOTIDE SEQUENCE [LARGE SCALE GENOMIC DNA]</scope>
    <source>
        <strain evidence="4 5">GZAAS20.1005</strain>
    </source>
</reference>
<keyword evidence="5" id="KW-1185">Reference proteome</keyword>
<keyword evidence="1" id="KW-0479">Metal-binding</keyword>
<dbReference type="Pfam" id="PF00653">
    <property type="entry name" value="BIR"/>
    <property type="match status" value="2"/>
</dbReference>
<dbReference type="InterPro" id="IPR051190">
    <property type="entry name" value="Baculoviral_IAP"/>
</dbReference>
<feature type="compositionally biased region" description="Acidic residues" evidence="3">
    <location>
        <begin position="580"/>
        <end position="599"/>
    </location>
</feature>
<feature type="region of interest" description="Disordered" evidence="3">
    <location>
        <begin position="203"/>
        <end position="793"/>
    </location>
</feature>
<dbReference type="SMART" id="SM00238">
    <property type="entry name" value="BIR"/>
    <property type="match status" value="2"/>
</dbReference>
<name>A0A1E3BCY4_ASPCR</name>